<dbReference type="Pfam" id="PF12773">
    <property type="entry name" value="DZR"/>
    <property type="match status" value="1"/>
</dbReference>
<keyword evidence="2" id="KW-1133">Transmembrane helix</keyword>
<dbReference type="InterPro" id="IPR025874">
    <property type="entry name" value="DZR"/>
</dbReference>
<evidence type="ECO:0000256" key="1">
    <source>
        <dbReference type="SAM" id="MobiDB-lite"/>
    </source>
</evidence>
<reference evidence="4" key="1">
    <citation type="submission" date="2020-05" db="EMBL/GenBank/DDBJ databases">
        <authorList>
            <person name="Chiriac C."/>
            <person name="Salcher M."/>
            <person name="Ghai R."/>
            <person name="Kavagutti S V."/>
        </authorList>
    </citation>
    <scope>NUCLEOTIDE SEQUENCE</scope>
</reference>
<accession>A0A6J7D4L5</accession>
<feature type="domain" description="DZANK-type" evidence="3">
    <location>
        <begin position="5"/>
        <end position="107"/>
    </location>
</feature>
<keyword evidence="2" id="KW-0812">Transmembrane</keyword>
<dbReference type="EMBL" id="CAFBLU010000005">
    <property type="protein sequence ID" value="CAB4865932.1"/>
    <property type="molecule type" value="Genomic_DNA"/>
</dbReference>
<organism evidence="4">
    <name type="scientific">freshwater metagenome</name>
    <dbReference type="NCBI Taxonomy" id="449393"/>
    <lineage>
        <taxon>unclassified sequences</taxon>
        <taxon>metagenomes</taxon>
        <taxon>ecological metagenomes</taxon>
    </lineage>
</organism>
<feature type="transmembrane region" description="Helical" evidence="2">
    <location>
        <begin position="156"/>
        <end position="173"/>
    </location>
</feature>
<feature type="transmembrane region" description="Helical" evidence="2">
    <location>
        <begin position="115"/>
        <end position="136"/>
    </location>
</feature>
<evidence type="ECO:0000313" key="4">
    <source>
        <dbReference type="EMBL" id="CAB4865932.1"/>
    </source>
</evidence>
<name>A0A6J7D4L5_9ZZZZ</name>
<proteinExistence type="predicted"/>
<keyword evidence="2" id="KW-0472">Membrane</keyword>
<feature type="region of interest" description="Disordered" evidence="1">
    <location>
        <begin position="33"/>
        <end position="66"/>
    </location>
</feature>
<sequence length="250" mass="25374">MSNYCEQCGSELGLDAQYCGECGEPVDSLSTAFTSPPAVTRSAPAAVPAEPSPKQPVLANVTRGEGGGELPPKEQLGLLWAAAAGPTDCPGCRQTQGSPGALCPACGSRYPSPRAALIGVFLLILGALLLLFALISTGGLLQDSASGSTQMGGLEATGWFAAAVGLGALIYSVGRNGPKTPTSCCGCSCVVVLLVIPAVGASLWVHGGPLLAAAIVPAAIPIVWLLDAATVVAWLVLETGRIYLRRAERY</sequence>
<dbReference type="AlphaFoldDB" id="A0A6J7D4L5"/>
<gene>
    <name evidence="4" type="ORF">UFOPK3444_00450</name>
</gene>
<evidence type="ECO:0000259" key="3">
    <source>
        <dbReference type="Pfam" id="PF12773"/>
    </source>
</evidence>
<feature type="transmembrane region" description="Helical" evidence="2">
    <location>
        <begin position="211"/>
        <end position="237"/>
    </location>
</feature>
<evidence type="ECO:0000256" key="2">
    <source>
        <dbReference type="SAM" id="Phobius"/>
    </source>
</evidence>
<feature type="transmembrane region" description="Helical" evidence="2">
    <location>
        <begin position="185"/>
        <end position="205"/>
    </location>
</feature>
<protein>
    <submittedName>
        <fullName evidence="4">Unannotated protein</fullName>
    </submittedName>
</protein>